<dbReference type="EMBL" id="FR695868">
    <property type="protein sequence ID" value="CBX28715.1"/>
    <property type="molecule type" value="Genomic_DNA"/>
</dbReference>
<proteinExistence type="predicted"/>
<dbReference type="AlphaFoldDB" id="E1YDS1"/>
<evidence type="ECO:0008006" key="2">
    <source>
        <dbReference type="Google" id="ProtNLM"/>
    </source>
</evidence>
<sequence>MDSSDYVLPQIYFYAKYGQSTERQSRDYYECYNWSVDQTNFDPSQSPLPKEERIKVVPVPPPGHDTITMSIIGAVMGALIAGPRHAGDGAIIGAAGGALAGAASDASRMGYARQQEEIYAARSRAVNAQAKRKAFEFQRAMSACLEGRCYSVR</sequence>
<name>E1YDS1_9BACT</name>
<gene>
    <name evidence="1" type="ORF">N47_G40390</name>
</gene>
<protein>
    <recommendedName>
        <fullName evidence="2">Glycine zipper domain-containing protein</fullName>
    </recommendedName>
</protein>
<reference evidence="1" key="1">
    <citation type="journal article" date="2011" name="Environ. Microbiol.">
        <title>Genomic insights into the metabolic potential of the polycyclic aromatic hydrocarbon degrading sulfate-reducing Deltaproteobacterium N47.</title>
        <authorList>
            <person name="Bergmann F."/>
            <person name="Selesi D."/>
            <person name="Weinmaier T."/>
            <person name="Tischler P."/>
            <person name="Rattei T."/>
            <person name="Meckenstock R.U."/>
        </authorList>
    </citation>
    <scope>NUCLEOTIDE SEQUENCE</scope>
</reference>
<accession>E1YDS1</accession>
<organism evidence="1">
    <name type="scientific">uncultured Desulfobacterium sp</name>
    <dbReference type="NCBI Taxonomy" id="201089"/>
    <lineage>
        <taxon>Bacteria</taxon>
        <taxon>Pseudomonadati</taxon>
        <taxon>Thermodesulfobacteriota</taxon>
        <taxon>Desulfobacteria</taxon>
        <taxon>Desulfobacterales</taxon>
        <taxon>Desulfobacteriaceae</taxon>
        <taxon>Desulfobacterium</taxon>
        <taxon>environmental samples</taxon>
    </lineage>
</organism>
<evidence type="ECO:0000313" key="1">
    <source>
        <dbReference type="EMBL" id="CBX28715.1"/>
    </source>
</evidence>